<comment type="caution">
    <text evidence="1">The sequence shown here is derived from an EMBL/GenBank/DDBJ whole genome shotgun (WGS) entry which is preliminary data.</text>
</comment>
<organism evidence="1 2">
    <name type="scientific">Caldimonas mangrovi</name>
    <dbReference type="NCBI Taxonomy" id="2944811"/>
    <lineage>
        <taxon>Bacteria</taxon>
        <taxon>Pseudomonadati</taxon>
        <taxon>Pseudomonadota</taxon>
        <taxon>Betaproteobacteria</taxon>
        <taxon>Burkholderiales</taxon>
        <taxon>Sphaerotilaceae</taxon>
        <taxon>Caldimonas</taxon>
    </lineage>
</organism>
<evidence type="ECO:0000313" key="2">
    <source>
        <dbReference type="Proteomes" id="UP001165541"/>
    </source>
</evidence>
<dbReference type="Proteomes" id="UP001165541">
    <property type="component" value="Unassembled WGS sequence"/>
</dbReference>
<reference evidence="1" key="1">
    <citation type="submission" date="2022-05" db="EMBL/GenBank/DDBJ databases">
        <title>Schlegelella sp. nov., isolated from mangrove soil.</title>
        <authorList>
            <person name="Liu Y."/>
            <person name="Ge X."/>
            <person name="Liu W."/>
        </authorList>
    </citation>
    <scope>NUCLEOTIDE SEQUENCE</scope>
    <source>
        <strain evidence="1">S2-27</strain>
    </source>
</reference>
<protein>
    <submittedName>
        <fullName evidence="1">Uncharacterized protein</fullName>
    </submittedName>
</protein>
<evidence type="ECO:0000313" key="1">
    <source>
        <dbReference type="EMBL" id="MCM5680011.1"/>
    </source>
</evidence>
<dbReference type="EMBL" id="JAMKFE010000005">
    <property type="protein sequence ID" value="MCM5680011.1"/>
    <property type="molecule type" value="Genomic_DNA"/>
</dbReference>
<accession>A0ABT0YPC7</accession>
<dbReference type="RefSeq" id="WP_251778228.1">
    <property type="nucleotide sequence ID" value="NZ_JAMKFE010000005.1"/>
</dbReference>
<keyword evidence="2" id="KW-1185">Reference proteome</keyword>
<sequence>MLNALKRLLGGSGSSIDWPAIEAWARNLDCQMRRERDPFKVVFDGHFEPAERWRLEYGATQRNYIEGNELRMRMELQLPPSLNVLLLSRTLKEKLEAQAYERFTKAMTTQIDINSPEEMRWLAMYPKVALREPQGMRSRYGMVANAPNAAASWLEGRLGTRLLEFGAGTEGVPFVLMTLRGRLYLRLGTPMLSVHLLEEVLSLFRLAATRARETLAQWAEDDDGSWVSTTSHAWAADSHIELPVDPAPDEGGKRR</sequence>
<proteinExistence type="predicted"/>
<name>A0ABT0YPC7_9BURK</name>
<gene>
    <name evidence="1" type="ORF">M8A51_10750</name>
</gene>